<feature type="domain" description="Putative glycogen debranching enzyme N-terminal" evidence="1">
    <location>
        <begin position="27"/>
        <end position="206"/>
    </location>
</feature>
<evidence type="ECO:0000313" key="3">
    <source>
        <dbReference type="EMBL" id="GGU51046.1"/>
    </source>
</evidence>
<proteinExistence type="predicted"/>
<dbReference type="SUPFAM" id="SSF48208">
    <property type="entry name" value="Six-hairpin glycosidases"/>
    <property type="match status" value="1"/>
</dbReference>
<dbReference type="InterPro" id="IPR012341">
    <property type="entry name" value="6hp_glycosidase-like_sf"/>
</dbReference>
<dbReference type="Proteomes" id="UP000649573">
    <property type="component" value="Unassembled WGS sequence"/>
</dbReference>
<dbReference type="Pfam" id="PF22422">
    <property type="entry name" value="MGH1-like_GH"/>
    <property type="match status" value="1"/>
</dbReference>
<dbReference type="EMBL" id="BMRE01000023">
    <property type="protein sequence ID" value="GGU51046.1"/>
    <property type="molecule type" value="Genomic_DNA"/>
</dbReference>
<reference evidence="4" key="1">
    <citation type="journal article" date="2019" name="Int. J. Syst. Evol. Microbiol.">
        <title>The Global Catalogue of Microorganisms (GCM) 10K type strain sequencing project: providing services to taxonomists for standard genome sequencing and annotation.</title>
        <authorList>
            <consortium name="The Broad Institute Genomics Platform"/>
            <consortium name="The Broad Institute Genome Sequencing Center for Infectious Disease"/>
            <person name="Wu L."/>
            <person name="Ma J."/>
        </authorList>
    </citation>
    <scope>NUCLEOTIDE SEQUENCE [LARGE SCALE GENOMIC DNA]</scope>
    <source>
        <strain evidence="4">JCM 3296</strain>
    </source>
</reference>
<dbReference type="RefSeq" id="WP_189256124.1">
    <property type="nucleotide sequence ID" value="NZ_BMRE01000023.1"/>
</dbReference>
<gene>
    <name evidence="3" type="ORF">GCM10010178_49800</name>
</gene>
<dbReference type="Gene3D" id="1.50.10.10">
    <property type="match status" value="1"/>
</dbReference>
<comment type="caution">
    <text evidence="3">The sequence shown here is derived from an EMBL/GenBank/DDBJ whole genome shotgun (WGS) entry which is preliminary data.</text>
</comment>
<evidence type="ECO:0000259" key="2">
    <source>
        <dbReference type="Pfam" id="PF22422"/>
    </source>
</evidence>
<protein>
    <submittedName>
        <fullName evidence="3">Amylo-alpha-1,6-glucosidase</fullName>
    </submittedName>
</protein>
<evidence type="ECO:0000313" key="4">
    <source>
        <dbReference type="Proteomes" id="UP000649573"/>
    </source>
</evidence>
<dbReference type="InterPro" id="IPR032856">
    <property type="entry name" value="GDE_N_bis"/>
</dbReference>
<feature type="domain" description="Mannosylglycerate hydrolase MGH1-like glycoside hydrolase" evidence="2">
    <location>
        <begin position="419"/>
        <end position="593"/>
    </location>
</feature>
<organism evidence="3 4">
    <name type="scientific">Lentzea flava</name>
    <dbReference type="NCBI Taxonomy" id="103732"/>
    <lineage>
        <taxon>Bacteria</taxon>
        <taxon>Bacillati</taxon>
        <taxon>Actinomycetota</taxon>
        <taxon>Actinomycetes</taxon>
        <taxon>Pseudonocardiales</taxon>
        <taxon>Pseudonocardiaceae</taxon>
        <taxon>Lentzea</taxon>
    </lineage>
</organism>
<keyword evidence="4" id="KW-1185">Reference proteome</keyword>
<accession>A0ABQ2US53</accession>
<sequence>MTEGPAPTALNAGEPVMSQAGNGTVTLVDGSTFCLSNTTGDVELGTSHGLFYRDARMVSRWELRLDGQPPHALSVVAPEAFAARFMLRRPPKPGQADSTLLVVRERLLGDGLRETITLHNLGREATAVSLSLHVDADFADLFAVKEGRTSGGGADATVVGAELLLWDRSRGARGLSVSASAEPTVLPGELVWRVVVPPQQVWTTEIVVQPTVANLRVQPRFHPGEHLESSGPARTIQAWRDASTTIEADDVVLDNVLRCSERDLGALQIRDPSLPDRPFVAAGAPWFMTLFGRDSLLTAWMALPLDTGLALGTLQTLADKQGRRVDPVTEEEPGRVLHELRVGPDSNRVLGGSHYYGTVDATPLFVALLGECWRWGADEAEIRALLPAADAALEWIDRSCGAGFLAYRRSTDVGLINQGWKDSFDGINDAAGRLASSPIALCEVQGYVYAAWLARAELAEAFGDTETAVRLREQAAKLRHRFAEAFWLPDRGWYAVALDGRGDRVDALTSNAAQCLWSGIVPDEHAAVLVERLASEDMDTGYGLRTLASNMGAYNPMSYHNGSVWPHDTALAVAGLLRYAHVPGAVELAQRLALGLLDAAAAFGGRLPELFCGFARSEFSPPVPYPTSCSPQAWASAAPLLLVRSFLGLRPHVPGRRLELNPHLPSAWGTVKLTDLRLGNATLHVSATGESATVSGMPGDWTLEGRCQAQDSTTQPEHHG</sequence>
<dbReference type="InterPro" id="IPR008928">
    <property type="entry name" value="6-hairpin_glycosidase_sf"/>
</dbReference>
<dbReference type="InterPro" id="IPR054491">
    <property type="entry name" value="MGH1-like_GH"/>
</dbReference>
<name>A0ABQ2US53_9PSEU</name>
<dbReference type="Pfam" id="PF14742">
    <property type="entry name" value="GDE_N_bis"/>
    <property type="match status" value="1"/>
</dbReference>
<evidence type="ECO:0000259" key="1">
    <source>
        <dbReference type="Pfam" id="PF14742"/>
    </source>
</evidence>